<organism evidence="1">
    <name type="scientific">Brassica campestris</name>
    <name type="common">Field mustard</name>
    <dbReference type="NCBI Taxonomy" id="3711"/>
    <lineage>
        <taxon>Eukaryota</taxon>
        <taxon>Viridiplantae</taxon>
        <taxon>Streptophyta</taxon>
        <taxon>Embryophyta</taxon>
        <taxon>Tracheophyta</taxon>
        <taxon>Spermatophyta</taxon>
        <taxon>Magnoliopsida</taxon>
        <taxon>eudicotyledons</taxon>
        <taxon>Gunneridae</taxon>
        <taxon>Pentapetalae</taxon>
        <taxon>rosids</taxon>
        <taxon>malvids</taxon>
        <taxon>Brassicales</taxon>
        <taxon>Brassicaceae</taxon>
        <taxon>Brassiceae</taxon>
        <taxon>Brassica</taxon>
    </lineage>
</organism>
<sequence length="41" mass="4862">MIRSYFIEGKVTFSQMLCLLSIHCRRKGHMRNQSTNSLMSR</sequence>
<gene>
    <name evidence="1" type="ORF">BRAA07T29609Z</name>
</gene>
<reference evidence="1" key="1">
    <citation type="submission" date="2018-11" db="EMBL/GenBank/DDBJ databases">
        <authorList>
            <consortium name="Genoscope - CEA"/>
            <person name="William W."/>
        </authorList>
    </citation>
    <scope>NUCLEOTIDE SEQUENCE</scope>
</reference>
<name>A0A3P6B0Z1_BRACM</name>
<dbReference type="AlphaFoldDB" id="A0A3P6B0Z1"/>
<protein>
    <submittedName>
        <fullName evidence="1">Uncharacterized protein</fullName>
    </submittedName>
</protein>
<evidence type="ECO:0000313" key="1">
    <source>
        <dbReference type="EMBL" id="VDC98602.1"/>
    </source>
</evidence>
<dbReference type="EMBL" id="LR031574">
    <property type="protein sequence ID" value="VDC98602.1"/>
    <property type="molecule type" value="Genomic_DNA"/>
</dbReference>
<proteinExistence type="predicted"/>
<accession>A0A3P6B0Z1</accession>